<dbReference type="AlphaFoldDB" id="A0A109W3T3"/>
<dbReference type="InterPro" id="IPR038750">
    <property type="entry name" value="YczE/YyaS-like"/>
</dbReference>
<feature type="transmembrane region" description="Helical" evidence="1">
    <location>
        <begin position="42"/>
        <end position="66"/>
    </location>
</feature>
<organism evidence="2 3">
    <name type="scientific">Desulfovibrio fairfieldensis</name>
    <dbReference type="NCBI Taxonomy" id="44742"/>
    <lineage>
        <taxon>Bacteria</taxon>
        <taxon>Pseudomonadati</taxon>
        <taxon>Thermodesulfobacteriota</taxon>
        <taxon>Desulfovibrionia</taxon>
        <taxon>Desulfovibrionales</taxon>
        <taxon>Desulfovibrionaceae</taxon>
        <taxon>Desulfovibrio</taxon>
    </lineage>
</organism>
<keyword evidence="1" id="KW-1133">Transmembrane helix</keyword>
<dbReference type="PANTHER" id="PTHR40078:SF1">
    <property type="entry name" value="INTEGRAL MEMBRANE PROTEIN"/>
    <property type="match status" value="1"/>
</dbReference>
<evidence type="ECO:0000313" key="3">
    <source>
        <dbReference type="Proteomes" id="UP000069241"/>
    </source>
</evidence>
<dbReference type="Proteomes" id="UP000069241">
    <property type="component" value="Chromosome"/>
</dbReference>
<keyword evidence="1" id="KW-0812">Transmembrane</keyword>
<feature type="transmembrane region" description="Helical" evidence="1">
    <location>
        <begin position="183"/>
        <end position="201"/>
    </location>
</feature>
<dbReference type="Pfam" id="PF19700">
    <property type="entry name" value="DUF6198"/>
    <property type="match status" value="1"/>
</dbReference>
<feature type="transmembrane region" description="Helical" evidence="1">
    <location>
        <begin position="159"/>
        <end position="177"/>
    </location>
</feature>
<name>A0A109W3T3_9BACT</name>
<feature type="transmembrane region" description="Helical" evidence="1">
    <location>
        <begin position="78"/>
        <end position="101"/>
    </location>
</feature>
<feature type="transmembrane region" description="Helical" evidence="1">
    <location>
        <begin position="107"/>
        <end position="128"/>
    </location>
</feature>
<dbReference type="KEGG" id="dfi:AXF13_03320"/>
<evidence type="ECO:0000313" key="2">
    <source>
        <dbReference type="EMBL" id="AMD89221.1"/>
    </source>
</evidence>
<accession>A0A109W3T3</accession>
<dbReference type="RefSeq" id="WP_062251638.1">
    <property type="nucleotide sequence ID" value="NZ_CP014229.1"/>
</dbReference>
<dbReference type="EMBL" id="CP014229">
    <property type="protein sequence ID" value="AMD89221.1"/>
    <property type="molecule type" value="Genomic_DNA"/>
</dbReference>
<sequence>MKKKEFVRRYTGFCFASFVMALGIALVTNSNLGTTPITSLPYALGAIFALSLGTATFLLNLLFVALQKVLLRKEFSPAHLLQLPAVLLFSVFIDICMWLTRPLVTDVYPLQILLCLTGCGVLGLGISLEIVSNATVQPGEGIVIAIAYRARKIFGNIKVLFDLSLVALAAGLSFAVLHNVVGLREGTVIAAVLTGFCVRFFSRWTRHLTPFFHCRKLIRH</sequence>
<keyword evidence="3" id="KW-1185">Reference proteome</keyword>
<protein>
    <recommendedName>
        <fullName evidence="4">YitT family protein</fullName>
    </recommendedName>
</protein>
<dbReference type="STRING" id="44742.AXF13_03320"/>
<reference evidence="3" key="1">
    <citation type="submission" date="2016-02" db="EMBL/GenBank/DDBJ databases">
        <authorList>
            <person name="Holder M.E."/>
            <person name="Ajami N.J."/>
            <person name="Petrosino J.F."/>
        </authorList>
    </citation>
    <scope>NUCLEOTIDE SEQUENCE [LARGE SCALE GENOMIC DNA]</scope>
    <source>
        <strain evidence="3">CCUG 45958</strain>
    </source>
</reference>
<dbReference type="PANTHER" id="PTHR40078">
    <property type="entry name" value="INTEGRAL MEMBRANE PROTEIN-RELATED"/>
    <property type="match status" value="1"/>
</dbReference>
<evidence type="ECO:0000256" key="1">
    <source>
        <dbReference type="SAM" id="Phobius"/>
    </source>
</evidence>
<gene>
    <name evidence="2" type="ORF">AXF13_03320</name>
</gene>
<evidence type="ECO:0008006" key="4">
    <source>
        <dbReference type="Google" id="ProtNLM"/>
    </source>
</evidence>
<proteinExistence type="predicted"/>
<feature type="transmembrane region" description="Helical" evidence="1">
    <location>
        <begin position="12"/>
        <end position="30"/>
    </location>
</feature>
<keyword evidence="1" id="KW-0472">Membrane</keyword>